<comment type="caution">
    <text evidence="3">The sequence shown here is derived from an EMBL/GenBank/DDBJ whole genome shotgun (WGS) entry which is preliminary data.</text>
</comment>
<reference evidence="3 4" key="1">
    <citation type="submission" date="2020-02" db="EMBL/GenBank/DDBJ databases">
        <title>The whole genome sequence of CPCC 205119.</title>
        <authorList>
            <person name="Jiang Z."/>
        </authorList>
    </citation>
    <scope>NUCLEOTIDE SEQUENCE [LARGE SCALE GENOMIC DNA]</scope>
    <source>
        <strain evidence="3 4">CPCC 205119</strain>
    </source>
</reference>
<evidence type="ECO:0000256" key="2">
    <source>
        <dbReference type="SAM" id="Phobius"/>
    </source>
</evidence>
<evidence type="ECO:0000313" key="3">
    <source>
        <dbReference type="EMBL" id="NEL54412.1"/>
    </source>
</evidence>
<dbReference type="NCBIfam" id="NF047321">
    <property type="entry name" value="SCO7613_CTERM"/>
    <property type="match status" value="1"/>
</dbReference>
<feature type="transmembrane region" description="Helical" evidence="2">
    <location>
        <begin position="87"/>
        <end position="105"/>
    </location>
</feature>
<feature type="transmembrane region" description="Helical" evidence="2">
    <location>
        <begin position="304"/>
        <end position="323"/>
    </location>
</feature>
<feature type="transmembrane region" description="Helical" evidence="2">
    <location>
        <begin position="141"/>
        <end position="160"/>
    </location>
</feature>
<evidence type="ECO:0000256" key="1">
    <source>
        <dbReference type="SAM" id="MobiDB-lite"/>
    </source>
</evidence>
<keyword evidence="4" id="KW-1185">Reference proteome</keyword>
<feature type="transmembrane region" description="Helical" evidence="2">
    <location>
        <begin position="432"/>
        <end position="452"/>
    </location>
</feature>
<keyword evidence="2" id="KW-0812">Transmembrane</keyword>
<feature type="transmembrane region" description="Helical" evidence="2">
    <location>
        <begin position="638"/>
        <end position="657"/>
    </location>
</feature>
<accession>A0A7K3WD56</accession>
<feature type="transmembrane region" description="Helical" evidence="2">
    <location>
        <begin position="490"/>
        <end position="509"/>
    </location>
</feature>
<sequence length="721" mass="71097">MAPTTTPPGTPPGTPPAATPPDTTPPDTTPPGTTRPRGPRPGRTRPGAARTGTATDRTSPQQVLLGVGAVLVVAVGAATLLTGGSQVGRAAVGGLALVSAGLSVPAATRGLRVAEEALAAVGAVLALLVALDLGPDSPVPGLPASTLAAGGLAVLFASLAGRAEGPLTWPVASWAAVQVGVLGWLTGVPSPAPWPQVALVGTAVTGLLAAAYRGTRGRVAATPVGAQARAHAGARRRTRVALVVLVTALPWWAAGVLSALDAAWGPAGAGAARSTAVALLVTAGAALVLVEHHRELHPYLGNRWLLPLAGGSVAALGVAGAAHGEGTDAVQLAGHAGLLLAVLVSAAAQRGIGVWEPAGTVAAVTLTGTALVQLLLAERWAAVSLLLLACALIAAVVAALPRVDHTDAVTVALACLAAGVGLQAAAGTVPAPWASAAVLVVAVTALDGAGVLRGGPDERPLLRVGAGAALAGLLVVTTLGAWGWLAAELAVWGVALLVYGALPGTTPGPDRVPRVARRRGLPGRRALAAAQDRQDAEDPVADAAAVADPQAERADVGERSGARRLGVVALVAGCWTGAATVGIGVVEVYSLSAAAALLAGSGRQLVTGPSWRTWGPACLVAAVPSVLLGLAEPDALRTSLVLLVATATVGASIGWQVRAPLLVAAGTLLAVAAGLLVVGLPWPLLLGVGGAGVLLLGLGTSYEEERRQRVRGVVGRLAQFR</sequence>
<name>A0A7K3WD56_9ACTN</name>
<feature type="transmembrane region" description="Helical" evidence="2">
    <location>
        <begin position="272"/>
        <end position="292"/>
    </location>
</feature>
<gene>
    <name evidence="3" type="ORF">G1H19_10400</name>
</gene>
<keyword evidence="2" id="KW-1133">Transmembrane helix</keyword>
<feature type="region of interest" description="Disordered" evidence="1">
    <location>
        <begin position="1"/>
        <end position="60"/>
    </location>
</feature>
<feature type="transmembrane region" description="Helical" evidence="2">
    <location>
        <begin position="611"/>
        <end position="631"/>
    </location>
</feature>
<feature type="transmembrane region" description="Helical" evidence="2">
    <location>
        <begin position="567"/>
        <end position="591"/>
    </location>
</feature>
<dbReference type="RefSeq" id="WP_152727565.1">
    <property type="nucleotide sequence ID" value="NZ_JAABOZ010000001.1"/>
</dbReference>
<proteinExistence type="predicted"/>
<feature type="transmembrane region" description="Helical" evidence="2">
    <location>
        <begin position="329"/>
        <end position="348"/>
    </location>
</feature>
<organism evidence="3 4">
    <name type="scientific">Goekera deserti</name>
    <dbReference type="NCBI Taxonomy" id="2497753"/>
    <lineage>
        <taxon>Bacteria</taxon>
        <taxon>Bacillati</taxon>
        <taxon>Actinomycetota</taxon>
        <taxon>Actinomycetes</taxon>
        <taxon>Geodermatophilales</taxon>
        <taxon>Geodermatophilaceae</taxon>
        <taxon>Goekera</taxon>
    </lineage>
</organism>
<feature type="transmembrane region" description="Helical" evidence="2">
    <location>
        <begin position="117"/>
        <end position="135"/>
    </location>
</feature>
<feature type="transmembrane region" description="Helical" evidence="2">
    <location>
        <begin position="669"/>
        <end position="699"/>
    </location>
</feature>
<protein>
    <submittedName>
        <fullName evidence="3">Uncharacterized protein</fullName>
    </submittedName>
</protein>
<feature type="transmembrane region" description="Helical" evidence="2">
    <location>
        <begin position="167"/>
        <end position="187"/>
    </location>
</feature>
<feature type="transmembrane region" description="Helical" evidence="2">
    <location>
        <begin position="382"/>
        <end position="401"/>
    </location>
</feature>
<dbReference type="AlphaFoldDB" id="A0A7K3WD56"/>
<feature type="transmembrane region" description="Helical" evidence="2">
    <location>
        <begin position="355"/>
        <end position="376"/>
    </location>
</feature>
<feature type="transmembrane region" description="Helical" evidence="2">
    <location>
        <begin position="408"/>
        <end position="426"/>
    </location>
</feature>
<dbReference type="EMBL" id="JAAGWK010000012">
    <property type="protein sequence ID" value="NEL54412.1"/>
    <property type="molecule type" value="Genomic_DNA"/>
</dbReference>
<dbReference type="InterPro" id="IPR058062">
    <property type="entry name" value="SCO7613_C"/>
</dbReference>
<feature type="transmembrane region" description="Helical" evidence="2">
    <location>
        <begin position="193"/>
        <end position="212"/>
    </location>
</feature>
<evidence type="ECO:0000313" key="4">
    <source>
        <dbReference type="Proteomes" id="UP000470470"/>
    </source>
</evidence>
<feature type="transmembrane region" description="Helical" evidence="2">
    <location>
        <begin position="240"/>
        <end position="260"/>
    </location>
</feature>
<keyword evidence="2" id="KW-0472">Membrane</keyword>
<feature type="transmembrane region" description="Helical" evidence="2">
    <location>
        <begin position="63"/>
        <end position="81"/>
    </location>
</feature>
<feature type="compositionally biased region" description="Pro residues" evidence="1">
    <location>
        <begin position="1"/>
        <end position="29"/>
    </location>
</feature>
<dbReference type="Proteomes" id="UP000470470">
    <property type="component" value="Unassembled WGS sequence"/>
</dbReference>
<feature type="transmembrane region" description="Helical" evidence="2">
    <location>
        <begin position="464"/>
        <end position="484"/>
    </location>
</feature>
<feature type="compositionally biased region" description="Low complexity" evidence="1">
    <location>
        <begin position="44"/>
        <end position="60"/>
    </location>
</feature>